<sequence>MSVQLNTVRKLRVHWPISAETFTRIATGEASALQLDPGVAELLNTVEQFQDLGDFGNYKHVFESGLGLEGFTCGDGAAPTLGRVGEKTVSPTFVFTTYFDAATENAVVEQFLQELVDIHPWELPVIEVTGPLTVTGGLNSKAHSGAAAS</sequence>
<reference evidence="1 2" key="1">
    <citation type="submission" date="2023-07" db="EMBL/GenBank/DDBJ databases">
        <title>Sorghum-associated microbial communities from plants grown in Nebraska, USA.</title>
        <authorList>
            <person name="Schachtman D."/>
        </authorList>
    </citation>
    <scope>NUCLEOTIDE SEQUENCE [LARGE SCALE GENOMIC DNA]</scope>
    <source>
        <strain evidence="1 2">CC222</strain>
    </source>
</reference>
<proteinExistence type="predicted"/>
<evidence type="ECO:0000313" key="1">
    <source>
        <dbReference type="EMBL" id="MDP9888389.1"/>
    </source>
</evidence>
<name>A0ABT9RVP8_9MICC</name>
<protein>
    <submittedName>
        <fullName evidence="1">Uncharacterized protein</fullName>
    </submittedName>
</protein>
<dbReference type="Proteomes" id="UP001226577">
    <property type="component" value="Unassembled WGS sequence"/>
</dbReference>
<organism evidence="1 2">
    <name type="scientific">Pseudarthrobacter enclensis</name>
    <dbReference type="NCBI Taxonomy" id="993070"/>
    <lineage>
        <taxon>Bacteria</taxon>
        <taxon>Bacillati</taxon>
        <taxon>Actinomycetota</taxon>
        <taxon>Actinomycetes</taxon>
        <taxon>Micrococcales</taxon>
        <taxon>Micrococcaceae</taxon>
        <taxon>Pseudarthrobacter</taxon>
    </lineage>
</organism>
<comment type="caution">
    <text evidence="1">The sequence shown here is derived from an EMBL/GenBank/DDBJ whole genome shotgun (WGS) entry which is preliminary data.</text>
</comment>
<dbReference type="Gene3D" id="3.30.70.120">
    <property type="match status" value="1"/>
</dbReference>
<dbReference type="RefSeq" id="WP_307307257.1">
    <property type="nucleotide sequence ID" value="NZ_JAUSRE010000008.1"/>
</dbReference>
<accession>A0ABT9RVP8</accession>
<gene>
    <name evidence="1" type="ORF">J2X98_001977</name>
</gene>
<keyword evidence="2" id="KW-1185">Reference proteome</keyword>
<dbReference type="EMBL" id="JAUSRE010000008">
    <property type="protein sequence ID" value="MDP9888389.1"/>
    <property type="molecule type" value="Genomic_DNA"/>
</dbReference>
<evidence type="ECO:0000313" key="2">
    <source>
        <dbReference type="Proteomes" id="UP001226577"/>
    </source>
</evidence>
<dbReference type="InterPro" id="IPR015867">
    <property type="entry name" value="N-reg_PII/ATP_PRibTrfase_C"/>
</dbReference>